<dbReference type="Pfam" id="PF13873">
    <property type="entry name" value="Myb_DNA-bind_5"/>
    <property type="match status" value="1"/>
</dbReference>
<evidence type="ECO:0000256" key="2">
    <source>
        <dbReference type="ARBA" id="ARBA00016807"/>
    </source>
</evidence>
<keyword evidence="3" id="KW-0805">Transcription regulation</keyword>
<keyword evidence="7" id="KW-1185">Reference proteome</keyword>
<dbReference type="GeneID" id="114251467"/>
<name>A0A6J2KGS6_BOMMA</name>
<evidence type="ECO:0000256" key="1">
    <source>
        <dbReference type="ARBA" id="ARBA00011764"/>
    </source>
</evidence>
<proteinExistence type="predicted"/>
<feature type="domain" description="Myb/SANT-like DNA-binding" evidence="6">
    <location>
        <begin position="16"/>
        <end position="66"/>
    </location>
</feature>
<evidence type="ECO:0000259" key="6">
    <source>
        <dbReference type="Pfam" id="PF13873"/>
    </source>
</evidence>
<accession>A0A6J2KGS6</accession>
<dbReference type="OrthoDB" id="7489964at2759"/>
<comment type="subunit">
    <text evidence="1">Self-associates forming complexes of several hundred monomers.</text>
</comment>
<sequence>MSHRDNRRQSYNYEQGNQRHYQQTQKEAWVALTAAYNAKCGSFPKQKEQLKLKWDNLKKMARKRAQKVRMNSLKTGGGKPDFIPPDELLEKVTSLLGSTCTGFDVPFGGDGLGVGMVLELEVGGLELQNQSDHCEPETEGNVVLCPSPKRDNKTKHHVRCN</sequence>
<reference evidence="8" key="1">
    <citation type="submission" date="2025-08" db="UniProtKB">
        <authorList>
            <consortium name="RefSeq"/>
        </authorList>
    </citation>
    <scope>IDENTIFICATION</scope>
    <source>
        <tissue evidence="8">Silk gland</tissue>
    </source>
</reference>
<keyword evidence="4" id="KW-0804">Transcription</keyword>
<evidence type="ECO:0000256" key="3">
    <source>
        <dbReference type="ARBA" id="ARBA00023015"/>
    </source>
</evidence>
<dbReference type="AlphaFoldDB" id="A0A6J2KGS6"/>
<evidence type="ECO:0000256" key="5">
    <source>
        <dbReference type="ARBA" id="ARBA00025466"/>
    </source>
</evidence>
<dbReference type="InterPro" id="IPR028002">
    <property type="entry name" value="Myb_DNA-bind_5"/>
</dbReference>
<comment type="function">
    <text evidence="5">Involved in transvection phenomena (= synapsis-dependent gene expression), where the synaptic pairing of chromosomes carrying genes with which zeste interacts influences the expression of these genes. Zeste binds to DNA and stimulates transcription from a nearby promoter.</text>
</comment>
<evidence type="ECO:0000313" key="7">
    <source>
        <dbReference type="Proteomes" id="UP000504629"/>
    </source>
</evidence>
<dbReference type="RefSeq" id="XP_028041556.1">
    <property type="nucleotide sequence ID" value="XM_028185755.1"/>
</dbReference>
<dbReference type="Proteomes" id="UP000504629">
    <property type="component" value="Unplaced"/>
</dbReference>
<gene>
    <name evidence="8" type="primary">LOC114251467</name>
</gene>
<protein>
    <recommendedName>
        <fullName evidence="2">Regulatory protein zeste</fullName>
    </recommendedName>
</protein>
<evidence type="ECO:0000256" key="4">
    <source>
        <dbReference type="ARBA" id="ARBA00023163"/>
    </source>
</evidence>
<dbReference type="KEGG" id="bman:114251467"/>
<evidence type="ECO:0000313" key="8">
    <source>
        <dbReference type="RefSeq" id="XP_028041556.1"/>
    </source>
</evidence>
<organism evidence="7 8">
    <name type="scientific">Bombyx mandarina</name>
    <name type="common">Wild silk moth</name>
    <name type="synonym">Wild silkworm</name>
    <dbReference type="NCBI Taxonomy" id="7092"/>
    <lineage>
        <taxon>Eukaryota</taxon>
        <taxon>Metazoa</taxon>
        <taxon>Ecdysozoa</taxon>
        <taxon>Arthropoda</taxon>
        <taxon>Hexapoda</taxon>
        <taxon>Insecta</taxon>
        <taxon>Pterygota</taxon>
        <taxon>Neoptera</taxon>
        <taxon>Endopterygota</taxon>
        <taxon>Lepidoptera</taxon>
        <taxon>Glossata</taxon>
        <taxon>Ditrysia</taxon>
        <taxon>Bombycoidea</taxon>
        <taxon>Bombycidae</taxon>
        <taxon>Bombycinae</taxon>
        <taxon>Bombyx</taxon>
    </lineage>
</organism>